<feature type="domain" description="DUF1835" evidence="1">
    <location>
        <begin position="4"/>
        <end position="115"/>
    </location>
</feature>
<evidence type="ECO:0008006" key="5">
    <source>
        <dbReference type="Google" id="ProtNLM"/>
    </source>
</evidence>
<dbReference type="Pfam" id="PF08874">
    <property type="entry name" value="DUF1835"/>
    <property type="match status" value="1"/>
</dbReference>
<evidence type="ECO:0000259" key="1">
    <source>
        <dbReference type="Pfam" id="PF08874"/>
    </source>
</evidence>
<dbReference type="Proteomes" id="UP000036867">
    <property type="component" value="Unassembled WGS sequence"/>
</dbReference>
<organism evidence="3 4">
    <name type="scientific">Viridibacillus arvi</name>
    <dbReference type="NCBI Taxonomy" id="263475"/>
    <lineage>
        <taxon>Bacteria</taxon>
        <taxon>Bacillati</taxon>
        <taxon>Bacillota</taxon>
        <taxon>Bacilli</taxon>
        <taxon>Bacillales</taxon>
        <taxon>Caryophanaceae</taxon>
        <taxon>Viridibacillus</taxon>
    </lineage>
</organism>
<dbReference type="RefSeq" id="WP_053415660.1">
    <property type="nucleotide sequence ID" value="NZ_LILB01000001.1"/>
</dbReference>
<dbReference type="STRING" id="263475.AMD00_03340"/>
<gene>
    <name evidence="3" type="ORF">AMD00_03340</name>
</gene>
<evidence type="ECO:0000313" key="4">
    <source>
        <dbReference type="Proteomes" id="UP000036867"/>
    </source>
</evidence>
<comment type="caution">
    <text evidence="3">The sequence shown here is derived from an EMBL/GenBank/DDBJ whole genome shotgun (WGS) entry which is preliminary data.</text>
</comment>
<reference evidence="4" key="1">
    <citation type="submission" date="2015-08" db="EMBL/GenBank/DDBJ databases">
        <title>Fjat-10028 dsm 16317.</title>
        <authorList>
            <person name="Liu B."/>
            <person name="Wang J."/>
            <person name="Zhu Y."/>
            <person name="Liu G."/>
            <person name="Chen Q."/>
            <person name="Chen Z."/>
            <person name="Lan J."/>
            <person name="Che J."/>
            <person name="Ge C."/>
            <person name="Shi H."/>
            <person name="Pan Z."/>
            <person name="Liu X."/>
        </authorList>
    </citation>
    <scope>NUCLEOTIDE SEQUENCE [LARGE SCALE GENOMIC DNA]</scope>
    <source>
        <strain evidence="4">DSM 16317</strain>
    </source>
</reference>
<evidence type="ECO:0000259" key="2">
    <source>
        <dbReference type="Pfam" id="PF12395"/>
    </source>
</evidence>
<dbReference type="InterPro" id="IPR022123">
    <property type="entry name" value="DUF3658"/>
</dbReference>
<accession>A0A0M0LKF7</accession>
<name>A0A0M0LKF7_9BACL</name>
<dbReference type="EMBL" id="LILB01000001">
    <property type="protein sequence ID" value="KOO51519.1"/>
    <property type="molecule type" value="Genomic_DNA"/>
</dbReference>
<protein>
    <recommendedName>
        <fullName evidence="5">DUF1835 domain-containing protein</fullName>
    </recommendedName>
</protein>
<keyword evidence="4" id="KW-1185">Reference proteome</keyword>
<sequence length="270" mass="31489">MDKIHIVYGDSAAGSLKYALRLMKKTNEEKVIVVRDIFSIGPLNDIHARKGWMQEHIFRDVDESYFPLQSDQLQSLQDDVSVCIWISDGAHEQVGLRFVMNELKNAQNPIQIVNVSTQFKPIEPRFVPRTTGEVISEQLIKMMPYCEPVTKLEKTRYVNEWQQLSKTKNVLRYLEEDMIISTEANYYDDFIIECAEFLHREILDRKEEEPEEFMKAARFVGEAYGKIENHIGDAYIEYRLRELITNGMFEVKGDTSAMHLYSVKLKAAFM</sequence>
<dbReference type="InterPro" id="IPR014973">
    <property type="entry name" value="DUF1835"/>
</dbReference>
<dbReference type="OrthoDB" id="343110at2"/>
<proteinExistence type="predicted"/>
<feature type="domain" description="DUF3658" evidence="2">
    <location>
        <begin position="147"/>
        <end position="261"/>
    </location>
</feature>
<dbReference type="Pfam" id="PF12395">
    <property type="entry name" value="DUF3658"/>
    <property type="match status" value="1"/>
</dbReference>
<evidence type="ECO:0000313" key="3">
    <source>
        <dbReference type="EMBL" id="KOO51519.1"/>
    </source>
</evidence>
<dbReference type="AlphaFoldDB" id="A0A0M0LKF7"/>
<dbReference type="GeneID" id="301135142"/>